<keyword evidence="2" id="KW-1185">Reference proteome</keyword>
<comment type="caution">
    <text evidence="1">The sequence shown here is derived from an EMBL/GenBank/DDBJ whole genome shotgun (WGS) entry which is preliminary data.</text>
</comment>
<reference evidence="1 2" key="1">
    <citation type="submission" date="2020-08" db="EMBL/GenBank/DDBJ databases">
        <title>Sequencing the genomes of 1000 actinobacteria strains.</title>
        <authorList>
            <person name="Klenk H.-P."/>
        </authorList>
    </citation>
    <scope>NUCLEOTIDE SEQUENCE [LARGE SCALE GENOMIC DNA]</scope>
    <source>
        <strain evidence="1 2">DSM 45084</strain>
    </source>
</reference>
<dbReference type="EMBL" id="JACHJS010000001">
    <property type="protein sequence ID" value="MBB4967235.1"/>
    <property type="molecule type" value="Genomic_DNA"/>
</dbReference>
<gene>
    <name evidence="1" type="ORF">F4559_004594</name>
</gene>
<name>A0A7W7WXC0_9PSEU</name>
<protein>
    <submittedName>
        <fullName evidence="1">Uncharacterized protein</fullName>
    </submittedName>
</protein>
<dbReference type="Proteomes" id="UP000542674">
    <property type="component" value="Unassembled WGS sequence"/>
</dbReference>
<sequence>MTRIVRADHGITVGTPPPHPERTALLEARGAVLTWDVLTGEPSLVVHDPVAADWLWEVVGLDAADAILGAAAEVDLVPGPLHERARTAAHLDWVGAWWPASPTAGIAGVNPALLRAERAVAVNAVEHLLDDEDATGRALRGIPPLDTAGCRLSVDDLARQVLALAEDYGVEQAAAVPTRADFALAAGGDPSTGVTVLSGVSETDWSTVPRGLLDATAPARWSVVREGGTSYLEVAVPSGPTPGPVPLARFGPVEVPLERGALGWYTGRAAVAPTVLLLPPDRRVLSVSVPGYTAAPEDSGRRAAIVAYARARMVLPSATLTEREAGLR</sequence>
<dbReference type="AlphaFoldDB" id="A0A7W7WXC0"/>
<dbReference type="RefSeq" id="WP_184671763.1">
    <property type="nucleotide sequence ID" value="NZ_BAABAI010000048.1"/>
</dbReference>
<accession>A0A7W7WXC0</accession>
<organism evidence="1 2">
    <name type="scientific">Saccharothrix violaceirubra</name>
    <dbReference type="NCBI Taxonomy" id="413306"/>
    <lineage>
        <taxon>Bacteria</taxon>
        <taxon>Bacillati</taxon>
        <taxon>Actinomycetota</taxon>
        <taxon>Actinomycetes</taxon>
        <taxon>Pseudonocardiales</taxon>
        <taxon>Pseudonocardiaceae</taxon>
        <taxon>Saccharothrix</taxon>
    </lineage>
</organism>
<proteinExistence type="predicted"/>
<evidence type="ECO:0000313" key="1">
    <source>
        <dbReference type="EMBL" id="MBB4967235.1"/>
    </source>
</evidence>
<evidence type="ECO:0000313" key="2">
    <source>
        <dbReference type="Proteomes" id="UP000542674"/>
    </source>
</evidence>